<dbReference type="EMBL" id="CP132306">
    <property type="protein sequence ID" value="WLS00962.1"/>
    <property type="molecule type" value="Genomic_DNA"/>
</dbReference>
<proteinExistence type="predicted"/>
<organism evidence="1 2">
    <name type="scientific">Shinella sumterensis</name>
    <dbReference type="NCBI Taxonomy" id="1967501"/>
    <lineage>
        <taxon>Bacteria</taxon>
        <taxon>Pseudomonadati</taxon>
        <taxon>Pseudomonadota</taxon>
        <taxon>Alphaproteobacteria</taxon>
        <taxon>Hyphomicrobiales</taxon>
        <taxon>Rhizobiaceae</taxon>
        <taxon>Shinella</taxon>
    </lineage>
</organism>
<gene>
    <name evidence="1" type="ORF">Q9313_26565</name>
</gene>
<reference evidence="1 2" key="1">
    <citation type="submission" date="2023-08" db="EMBL/GenBank/DDBJ databases">
        <title>Pathogen: clinical or host-associated sample.</title>
        <authorList>
            <person name="Hergert J."/>
            <person name="Casey R."/>
            <person name="Wagner J."/>
            <person name="Young E.L."/>
            <person name="Oakeson K.F."/>
        </authorList>
    </citation>
    <scope>NUCLEOTIDE SEQUENCE [LARGE SCALE GENOMIC DNA]</scope>
    <source>
        <strain evidence="1 2">1760953</strain>
        <plasmid evidence="1 2">unnamed4</plasmid>
    </source>
</reference>
<dbReference type="AlphaFoldDB" id="A0AA50CV71"/>
<dbReference type="RefSeq" id="WP_306041109.1">
    <property type="nucleotide sequence ID" value="NZ_CP132306.1"/>
</dbReference>
<geneLocation type="plasmid" evidence="1 2">
    <name>unnamed4</name>
</geneLocation>
<name>A0AA50CV71_9HYPH</name>
<keyword evidence="1" id="KW-0614">Plasmid</keyword>
<protein>
    <submittedName>
        <fullName evidence="1">Uncharacterized protein</fullName>
    </submittedName>
</protein>
<sequence length="79" mass="8874">MNHNHWGDDRRYQAALHQQAQINEEIAAQDRVEAKKGGGLSFIVFIGAVIFFKPIAEYFIDLYNTLAGYPQSLGAMFGL</sequence>
<accession>A0AA50CV71</accession>
<evidence type="ECO:0000313" key="2">
    <source>
        <dbReference type="Proteomes" id="UP001234585"/>
    </source>
</evidence>
<evidence type="ECO:0000313" key="1">
    <source>
        <dbReference type="EMBL" id="WLS00962.1"/>
    </source>
</evidence>
<keyword evidence="2" id="KW-1185">Reference proteome</keyword>
<dbReference type="Proteomes" id="UP001234585">
    <property type="component" value="Plasmid unnamed4"/>
</dbReference>